<organism evidence="10 11">
    <name type="scientific">Streptomyces oryzae</name>
    <dbReference type="NCBI Taxonomy" id="1434886"/>
    <lineage>
        <taxon>Bacteria</taxon>
        <taxon>Bacillati</taxon>
        <taxon>Actinomycetota</taxon>
        <taxon>Actinomycetes</taxon>
        <taxon>Kitasatosporales</taxon>
        <taxon>Streptomycetaceae</taxon>
        <taxon>Streptomyces</taxon>
    </lineage>
</organism>
<evidence type="ECO:0000256" key="1">
    <source>
        <dbReference type="ARBA" id="ARBA00010641"/>
    </source>
</evidence>
<dbReference type="PANTHER" id="PTHR43133">
    <property type="entry name" value="RNA POLYMERASE ECF-TYPE SIGMA FACTO"/>
    <property type="match status" value="1"/>
</dbReference>
<feature type="domain" description="RNA polymerase sigma factor 70 region 4 type 2" evidence="8">
    <location>
        <begin position="122"/>
        <end position="172"/>
    </location>
</feature>
<dbReference type="InterPro" id="IPR007627">
    <property type="entry name" value="RNA_pol_sigma70_r2"/>
</dbReference>
<dbReference type="Proteomes" id="UP001519064">
    <property type="component" value="Unassembled WGS sequence"/>
</dbReference>
<reference evidence="10 11" key="1">
    <citation type="submission" date="2020-11" db="EMBL/GenBank/DDBJ databases">
        <title>Streptomyces spirodelae sp. nov., isolated from duckweed.</title>
        <authorList>
            <person name="Saimee Y."/>
            <person name="Duangmal K."/>
        </authorList>
    </citation>
    <scope>NUCLEOTIDE SEQUENCE [LARGE SCALE GENOMIC DNA]</scope>
    <source>
        <strain evidence="10 11">S16-07</strain>
    </source>
</reference>
<evidence type="ECO:0000259" key="8">
    <source>
        <dbReference type="Pfam" id="PF08281"/>
    </source>
</evidence>
<keyword evidence="5" id="KW-0804">Transcription</keyword>
<dbReference type="InterPro" id="IPR039425">
    <property type="entry name" value="RNA_pol_sigma-70-like"/>
</dbReference>
<dbReference type="Gene3D" id="1.10.10.1320">
    <property type="entry name" value="Anti-sigma factor, zinc-finger domain"/>
    <property type="match status" value="1"/>
</dbReference>
<feature type="domain" description="RNA polymerase sigma-70 region 2" evidence="7">
    <location>
        <begin position="12"/>
        <end position="80"/>
    </location>
</feature>
<dbReference type="Gene3D" id="1.10.1740.10">
    <property type="match status" value="1"/>
</dbReference>
<dbReference type="SUPFAM" id="SSF88946">
    <property type="entry name" value="Sigma2 domain of RNA polymerase sigma factors"/>
    <property type="match status" value="1"/>
</dbReference>
<dbReference type="Gene3D" id="1.10.10.10">
    <property type="entry name" value="Winged helix-like DNA-binding domain superfamily/Winged helix DNA-binding domain"/>
    <property type="match status" value="1"/>
</dbReference>
<dbReference type="EMBL" id="JADKMA010000250">
    <property type="protein sequence ID" value="MBO8196080.1"/>
    <property type="molecule type" value="Genomic_DNA"/>
</dbReference>
<keyword evidence="4" id="KW-0238">DNA-binding</keyword>
<accession>A0ABS3XL00</accession>
<dbReference type="InterPro" id="IPR041916">
    <property type="entry name" value="Anti_sigma_zinc_sf"/>
</dbReference>
<comment type="similarity">
    <text evidence="1">Belongs to the sigma-70 factor family. ECF subfamily.</text>
</comment>
<keyword evidence="2" id="KW-0805">Transcription regulation</keyword>
<feature type="region of interest" description="Disordered" evidence="6">
    <location>
        <begin position="307"/>
        <end position="327"/>
    </location>
</feature>
<dbReference type="NCBIfam" id="TIGR02937">
    <property type="entry name" value="sigma70-ECF"/>
    <property type="match status" value="1"/>
</dbReference>
<protein>
    <submittedName>
        <fullName evidence="10">Sigma-70 family RNA polymerase sigma factor</fullName>
    </submittedName>
</protein>
<dbReference type="Pfam" id="PF08281">
    <property type="entry name" value="Sigma70_r4_2"/>
    <property type="match status" value="1"/>
</dbReference>
<comment type="caution">
    <text evidence="10">The sequence shown here is derived from an EMBL/GenBank/DDBJ whole genome shotgun (WGS) entry which is preliminary data.</text>
</comment>
<dbReference type="InterPro" id="IPR027383">
    <property type="entry name" value="Znf_put"/>
</dbReference>
<gene>
    <name evidence="10" type="ORF">ITI46_31200</name>
</gene>
<dbReference type="InterPro" id="IPR013249">
    <property type="entry name" value="RNA_pol_sigma70_r4_t2"/>
</dbReference>
<dbReference type="Pfam" id="PF13490">
    <property type="entry name" value="zf-HC2"/>
    <property type="match status" value="1"/>
</dbReference>
<feature type="non-terminal residue" evidence="10">
    <location>
        <position position="384"/>
    </location>
</feature>
<proteinExistence type="inferred from homology"/>
<name>A0ABS3XL00_9ACTN</name>
<evidence type="ECO:0000313" key="10">
    <source>
        <dbReference type="EMBL" id="MBO8196080.1"/>
    </source>
</evidence>
<evidence type="ECO:0000259" key="9">
    <source>
        <dbReference type="Pfam" id="PF13490"/>
    </source>
</evidence>
<dbReference type="InterPro" id="IPR013325">
    <property type="entry name" value="RNA_pol_sigma_r2"/>
</dbReference>
<dbReference type="InterPro" id="IPR014284">
    <property type="entry name" value="RNA_pol_sigma-70_dom"/>
</dbReference>
<dbReference type="Pfam" id="PF04542">
    <property type="entry name" value="Sigma70_r2"/>
    <property type="match status" value="1"/>
</dbReference>
<feature type="domain" description="Putative zinc-finger" evidence="9">
    <location>
        <begin position="191"/>
        <end position="225"/>
    </location>
</feature>
<keyword evidence="3" id="KW-0731">Sigma factor</keyword>
<dbReference type="InterPro" id="IPR036388">
    <property type="entry name" value="WH-like_DNA-bd_sf"/>
</dbReference>
<evidence type="ECO:0000313" key="11">
    <source>
        <dbReference type="Proteomes" id="UP001519064"/>
    </source>
</evidence>
<keyword evidence="11" id="KW-1185">Reference proteome</keyword>
<evidence type="ECO:0000256" key="4">
    <source>
        <dbReference type="ARBA" id="ARBA00023125"/>
    </source>
</evidence>
<sequence length="384" mass="39003">MREGDDEAYEELYRRHAEPVRRYARTCCRDADTAEDLTGEVFAHTLQAVRGGKGPEASVRAYLLASVRHVAAAWARTRRRERLVDDFAAFAQSAAASAASDEDALEPAAEARAMREAEQKLVVRAFRSLSEYDRMLLWHTAVEGVPPQEVAPLLGKSRGATATAAHRAREHLKQAYLQAHVNQARTEGGECARYADRLGAYARGGLRMRAERGLARHLEECPACRQAASEVKDLNEHIRLLVPLALVGWFGTASGAKAFAALIGGGTTTAAAGGAAVGGAPAGSAGAAAGGAGGTGGGVTGGAGSGAAGGTGGAGAGTSGAGGAASEGLGAPAKAGIRLGVAAAAGAVIAYALSGGDGEPPRKPEGRHPAPPAAPRQPPKKSEP</sequence>
<dbReference type="InterPro" id="IPR013324">
    <property type="entry name" value="RNA_pol_sigma_r3/r4-like"/>
</dbReference>
<feature type="region of interest" description="Disordered" evidence="6">
    <location>
        <begin position="353"/>
        <end position="384"/>
    </location>
</feature>
<evidence type="ECO:0000259" key="7">
    <source>
        <dbReference type="Pfam" id="PF04542"/>
    </source>
</evidence>
<evidence type="ECO:0000256" key="5">
    <source>
        <dbReference type="ARBA" id="ARBA00023163"/>
    </source>
</evidence>
<evidence type="ECO:0000256" key="2">
    <source>
        <dbReference type="ARBA" id="ARBA00023015"/>
    </source>
</evidence>
<feature type="compositionally biased region" description="Gly residues" evidence="6">
    <location>
        <begin position="307"/>
        <end position="325"/>
    </location>
</feature>
<dbReference type="PANTHER" id="PTHR43133:SF8">
    <property type="entry name" value="RNA POLYMERASE SIGMA FACTOR HI_1459-RELATED"/>
    <property type="match status" value="1"/>
</dbReference>
<feature type="compositionally biased region" description="Basic and acidic residues" evidence="6">
    <location>
        <begin position="359"/>
        <end position="368"/>
    </location>
</feature>
<dbReference type="SUPFAM" id="SSF88659">
    <property type="entry name" value="Sigma3 and sigma4 domains of RNA polymerase sigma factors"/>
    <property type="match status" value="1"/>
</dbReference>
<evidence type="ECO:0000256" key="3">
    <source>
        <dbReference type="ARBA" id="ARBA00023082"/>
    </source>
</evidence>
<evidence type="ECO:0000256" key="6">
    <source>
        <dbReference type="SAM" id="MobiDB-lite"/>
    </source>
</evidence>